<gene>
    <name evidence="3" type="ORF">NZD89_24145</name>
</gene>
<dbReference type="Gene3D" id="3.60.110.10">
    <property type="entry name" value="Carbon-nitrogen hydrolase"/>
    <property type="match status" value="1"/>
</dbReference>
<protein>
    <submittedName>
        <fullName evidence="3">Carbon-nitrogen hydrolase family protein</fullName>
    </submittedName>
</protein>
<dbReference type="PROSITE" id="PS50263">
    <property type="entry name" value="CN_HYDROLASE"/>
    <property type="match status" value="1"/>
</dbReference>
<organism evidence="3 4">
    <name type="scientific">Alicyclobacillus fastidiosus</name>
    <dbReference type="NCBI Taxonomy" id="392011"/>
    <lineage>
        <taxon>Bacteria</taxon>
        <taxon>Bacillati</taxon>
        <taxon>Bacillota</taxon>
        <taxon>Bacilli</taxon>
        <taxon>Bacillales</taxon>
        <taxon>Alicyclobacillaceae</taxon>
        <taxon>Alicyclobacillus</taxon>
    </lineage>
</organism>
<accession>A0ABY6ZFG5</accession>
<keyword evidence="3" id="KW-0378">Hydrolase</keyword>
<dbReference type="CDD" id="cd07581">
    <property type="entry name" value="nitrilase_3"/>
    <property type="match status" value="1"/>
</dbReference>
<reference evidence="3" key="1">
    <citation type="submission" date="2022-08" db="EMBL/GenBank/DDBJ databases">
        <title>Alicyclobacillus fastidiosus DSM 17978, complete genome.</title>
        <authorList>
            <person name="Wang Q."/>
            <person name="Cai R."/>
            <person name="Wang Z."/>
        </authorList>
    </citation>
    <scope>NUCLEOTIDE SEQUENCE</scope>
    <source>
        <strain evidence="3">DSM 17978</strain>
    </source>
</reference>
<dbReference type="InterPro" id="IPR036526">
    <property type="entry name" value="C-N_Hydrolase_sf"/>
</dbReference>
<evidence type="ECO:0000259" key="2">
    <source>
        <dbReference type="PROSITE" id="PS50263"/>
    </source>
</evidence>
<dbReference type="PANTHER" id="PTHR23088:SF27">
    <property type="entry name" value="DEAMINATED GLUTATHIONE AMIDASE"/>
    <property type="match status" value="1"/>
</dbReference>
<evidence type="ECO:0000256" key="1">
    <source>
        <dbReference type="ARBA" id="ARBA00010613"/>
    </source>
</evidence>
<dbReference type="PANTHER" id="PTHR23088">
    <property type="entry name" value="NITRILASE-RELATED"/>
    <property type="match status" value="1"/>
</dbReference>
<comment type="similarity">
    <text evidence="1">Belongs to the carbon-nitrogen hydrolase superfamily. NIT1/NIT2 family.</text>
</comment>
<dbReference type="Pfam" id="PF00795">
    <property type="entry name" value="CN_hydrolase"/>
    <property type="match status" value="1"/>
</dbReference>
<dbReference type="Proteomes" id="UP001164761">
    <property type="component" value="Chromosome"/>
</dbReference>
<feature type="domain" description="CN hydrolase" evidence="2">
    <location>
        <begin position="3"/>
        <end position="247"/>
    </location>
</feature>
<keyword evidence="4" id="KW-1185">Reference proteome</keyword>
<dbReference type="GO" id="GO:0016787">
    <property type="term" value="F:hydrolase activity"/>
    <property type="evidence" value="ECO:0007669"/>
    <property type="project" value="UniProtKB-KW"/>
</dbReference>
<name>A0ABY6ZFG5_9BACL</name>
<dbReference type="RefSeq" id="WP_268005228.1">
    <property type="nucleotide sequence ID" value="NZ_CP104067.1"/>
</dbReference>
<dbReference type="InterPro" id="IPR003010">
    <property type="entry name" value="C-N_Hydrolase"/>
</dbReference>
<proteinExistence type="inferred from homology"/>
<evidence type="ECO:0000313" key="4">
    <source>
        <dbReference type="Proteomes" id="UP001164761"/>
    </source>
</evidence>
<evidence type="ECO:0000313" key="3">
    <source>
        <dbReference type="EMBL" id="WAH41313.1"/>
    </source>
</evidence>
<sequence>MSVRIVLAQLGSTDDKQLNLQKARDAIGKSVDVYGSDMVVFPEVYMSHFPAGTPHDVVKADSEPLDGRFVTSMCELAQKHNTWLVFGMRESTEDADDDRVYNTTVMVDSNGSIVGSYRKTHLYDAFGAKESEHIKPGDHLFDPVDTPFGKIGMFVCYELRFPEIARYQAIQGADIIIVPSGWVRGPLKEHHWKTLVTARALENTLFVAACDQVSDHYCGNSLVVDPMGVHMATGSEVETLIPCEIDLSRVADVRRKLPSSIHRRPELYGRSFV</sequence>
<dbReference type="SUPFAM" id="SSF56317">
    <property type="entry name" value="Carbon-nitrogen hydrolase"/>
    <property type="match status" value="1"/>
</dbReference>
<dbReference type="EMBL" id="CP104067">
    <property type="protein sequence ID" value="WAH41313.1"/>
    <property type="molecule type" value="Genomic_DNA"/>
</dbReference>